<name>A0A2C8YST3_9MICO</name>
<dbReference type="InterPro" id="IPR036188">
    <property type="entry name" value="FAD/NAD-bd_sf"/>
</dbReference>
<protein>
    <submittedName>
        <fullName evidence="1">Lycopene beta-cyclase</fullName>
    </submittedName>
</protein>
<dbReference type="RefSeq" id="WP_097059704.1">
    <property type="nucleotide sequence ID" value="NZ_BMLC01000002.1"/>
</dbReference>
<keyword evidence="2" id="KW-1185">Reference proteome</keyword>
<dbReference type="Proteomes" id="UP000219440">
    <property type="component" value="Unassembled WGS sequence"/>
</dbReference>
<reference evidence="1 2" key="1">
    <citation type="submission" date="2017-09" db="EMBL/GenBank/DDBJ databases">
        <authorList>
            <person name="Ehlers B."/>
            <person name="Leendertz F.H."/>
        </authorList>
    </citation>
    <scope>NUCLEOTIDE SEQUENCE [LARGE SCALE GENOMIC DNA]</scope>
    <source>
        <strain evidence="1 2">CGMCC 1.05381</strain>
    </source>
</reference>
<evidence type="ECO:0000313" key="2">
    <source>
        <dbReference type="Proteomes" id="UP000219440"/>
    </source>
</evidence>
<sequence>MPSDHDVDLVILGGGCAGLSLASRLADARTTLRVVVLEARTGYVDDRSWCFWRPEHHDLSHLVSKSWSSWTFAGTDGRTSTRSVPGLRYQYVRGSDFYADALRRVASSTSISIRTGVQVSAVEQAGDGLRVQTDSGDLMTRWVVDTRPRRLPAMLYQCFAGVEIESDAPLPFDIDEVGLMTGMRSDDTGLGFTYILPLTPTSAVIEWTRFSVTPLPEADLVAGLDTVLAGQGLASARVIRREGGVLSMGRPPGVPGTLPGVVQAGMGGGALRAASGYAFLRIQGWAEHCARELIRGRAPVGHPPEPWDRREMDRIFLQAVRARPAKTGDYFLSLASRVPPKRLVRFLSDHATIGDYARIIASLPLLPFLAELPRRPELFQHTEEVAG</sequence>
<accession>A0A2C8YST3</accession>
<proteinExistence type="predicted"/>
<evidence type="ECO:0000313" key="1">
    <source>
        <dbReference type="EMBL" id="SOE53720.1"/>
    </source>
</evidence>
<dbReference type="Pfam" id="PF05834">
    <property type="entry name" value="Lycopene_cycl"/>
    <property type="match status" value="1"/>
</dbReference>
<gene>
    <name evidence="1" type="ORF">SAMN06296378_0596</name>
</gene>
<organism evidence="1 2">
    <name type="scientific">Salinibacterium xinjiangense</name>
    <dbReference type="NCBI Taxonomy" id="386302"/>
    <lineage>
        <taxon>Bacteria</taxon>
        <taxon>Bacillati</taxon>
        <taxon>Actinomycetota</taxon>
        <taxon>Actinomycetes</taxon>
        <taxon>Micrococcales</taxon>
        <taxon>Microbacteriaceae</taxon>
        <taxon>Salinibacterium</taxon>
    </lineage>
</organism>
<dbReference type="SUPFAM" id="SSF51905">
    <property type="entry name" value="FAD/NAD(P)-binding domain"/>
    <property type="match status" value="1"/>
</dbReference>
<dbReference type="AlphaFoldDB" id="A0A2C8YST3"/>
<dbReference type="OrthoDB" id="24355at2"/>
<dbReference type="EMBL" id="OCST01000001">
    <property type="protein sequence ID" value="SOE53720.1"/>
    <property type="molecule type" value="Genomic_DNA"/>
</dbReference>
<dbReference type="Gene3D" id="3.50.50.60">
    <property type="entry name" value="FAD/NAD(P)-binding domain"/>
    <property type="match status" value="1"/>
</dbReference>